<evidence type="ECO:0000259" key="4">
    <source>
        <dbReference type="Pfam" id="PF25876"/>
    </source>
</evidence>
<gene>
    <name evidence="8" type="ORF">C8D98_1079</name>
</gene>
<comment type="similarity">
    <text evidence="2">Belongs to the membrane fusion protein (MFP) (TC 8.A.1) family.</text>
</comment>
<dbReference type="SUPFAM" id="SSF111369">
    <property type="entry name" value="HlyD-like secretion proteins"/>
    <property type="match status" value="1"/>
</dbReference>
<dbReference type="Proteomes" id="UP000294614">
    <property type="component" value="Unassembled WGS sequence"/>
</dbReference>
<dbReference type="GO" id="GO:0005886">
    <property type="term" value="C:plasma membrane"/>
    <property type="evidence" value="ECO:0007669"/>
    <property type="project" value="UniProtKB-SubCell"/>
</dbReference>
<evidence type="ECO:0000256" key="1">
    <source>
        <dbReference type="ARBA" id="ARBA00004196"/>
    </source>
</evidence>
<feature type="domain" description="Multidrug resistance protein MdtA-like barrel-sandwich hybrid" evidence="5">
    <location>
        <begin position="66"/>
        <end position="209"/>
    </location>
</feature>
<dbReference type="Pfam" id="PF25876">
    <property type="entry name" value="HH_MFP_RND"/>
    <property type="match status" value="1"/>
</dbReference>
<dbReference type="Gene3D" id="1.10.287.470">
    <property type="entry name" value="Helix hairpin bin"/>
    <property type="match status" value="1"/>
</dbReference>
<feature type="coiled-coil region" evidence="3">
    <location>
        <begin position="107"/>
        <end position="172"/>
    </location>
</feature>
<evidence type="ECO:0000256" key="3">
    <source>
        <dbReference type="SAM" id="Coils"/>
    </source>
</evidence>
<keyword evidence="9" id="KW-1185">Reference proteome</keyword>
<dbReference type="Pfam" id="PF25944">
    <property type="entry name" value="Beta-barrel_RND"/>
    <property type="match status" value="1"/>
</dbReference>
<comment type="subcellular location">
    <subcellularLocation>
        <location evidence="1">Cell envelope</location>
    </subcellularLocation>
</comment>
<evidence type="ECO:0000256" key="2">
    <source>
        <dbReference type="ARBA" id="ARBA00009477"/>
    </source>
</evidence>
<name>A0A4R1KEM7_9BACT</name>
<dbReference type="Gene3D" id="2.40.30.170">
    <property type="match status" value="1"/>
</dbReference>
<feature type="domain" description="Multidrug resistance protein MdtA-like alpha-helical hairpin" evidence="4">
    <location>
        <begin position="107"/>
        <end position="176"/>
    </location>
</feature>
<comment type="caution">
    <text evidence="8">The sequence shown here is derived from an EMBL/GenBank/DDBJ whole genome shotgun (WGS) entry which is preliminary data.</text>
</comment>
<dbReference type="EMBL" id="SMGG01000003">
    <property type="protein sequence ID" value="TCK62550.1"/>
    <property type="molecule type" value="Genomic_DNA"/>
</dbReference>
<dbReference type="FunFam" id="2.40.420.20:FF:000001">
    <property type="entry name" value="Efflux RND transporter periplasmic adaptor subunit"/>
    <property type="match status" value="1"/>
</dbReference>
<dbReference type="InterPro" id="IPR058627">
    <property type="entry name" value="MdtA-like_C"/>
</dbReference>
<feature type="domain" description="Multidrug resistance protein MdtA-like C-terminal permuted SH3" evidence="7">
    <location>
        <begin position="298"/>
        <end position="358"/>
    </location>
</feature>
<dbReference type="InterPro" id="IPR058626">
    <property type="entry name" value="MdtA-like_b-barrel"/>
</dbReference>
<proteinExistence type="inferred from homology"/>
<evidence type="ECO:0000259" key="5">
    <source>
        <dbReference type="Pfam" id="PF25917"/>
    </source>
</evidence>
<evidence type="ECO:0000259" key="6">
    <source>
        <dbReference type="Pfam" id="PF25944"/>
    </source>
</evidence>
<dbReference type="Pfam" id="PF25967">
    <property type="entry name" value="RND-MFP_C"/>
    <property type="match status" value="1"/>
</dbReference>
<dbReference type="InterPro" id="IPR058625">
    <property type="entry name" value="MdtA-like_BSH"/>
</dbReference>
<dbReference type="GO" id="GO:0022857">
    <property type="term" value="F:transmembrane transporter activity"/>
    <property type="evidence" value="ECO:0007669"/>
    <property type="project" value="InterPro"/>
</dbReference>
<reference evidence="8 9" key="1">
    <citation type="submission" date="2019-03" db="EMBL/GenBank/DDBJ databases">
        <title>Genomic Encyclopedia of Type Strains, Phase IV (KMG-IV): sequencing the most valuable type-strain genomes for metagenomic binning, comparative biology and taxonomic classification.</title>
        <authorList>
            <person name="Goeker M."/>
        </authorList>
    </citation>
    <scope>NUCLEOTIDE SEQUENCE [LARGE SCALE GENOMIC DNA]</scope>
    <source>
        <strain evidence="8 9">DSM 24984</strain>
    </source>
</reference>
<protein>
    <submittedName>
        <fullName evidence="8">Membrane fusion protein (Multidrug efflux system)</fullName>
    </submittedName>
</protein>
<keyword evidence="3" id="KW-0175">Coiled coil</keyword>
<dbReference type="PANTHER" id="PTHR30158">
    <property type="entry name" value="ACRA/E-RELATED COMPONENT OF DRUG EFFLUX TRANSPORTER"/>
    <property type="match status" value="1"/>
</dbReference>
<evidence type="ECO:0000313" key="8">
    <source>
        <dbReference type="EMBL" id="TCK62550.1"/>
    </source>
</evidence>
<dbReference type="NCBIfam" id="TIGR01730">
    <property type="entry name" value="RND_mfp"/>
    <property type="match status" value="1"/>
</dbReference>
<dbReference type="InterPro" id="IPR006143">
    <property type="entry name" value="RND_pump_MFP"/>
</dbReference>
<evidence type="ECO:0000313" key="9">
    <source>
        <dbReference type="Proteomes" id="UP000294614"/>
    </source>
</evidence>
<dbReference type="OrthoDB" id="9772050at2"/>
<dbReference type="Gene3D" id="2.40.420.20">
    <property type="match status" value="1"/>
</dbReference>
<accession>A0A4R1KEM7</accession>
<dbReference type="InterPro" id="IPR058624">
    <property type="entry name" value="MdtA-like_HH"/>
</dbReference>
<dbReference type="RefSeq" id="WP_132872688.1">
    <property type="nucleotide sequence ID" value="NZ_JAJUHT010000004.1"/>
</dbReference>
<organism evidence="8 9">
    <name type="scientific">Seleniivibrio woodruffii</name>
    <dbReference type="NCBI Taxonomy" id="1078050"/>
    <lineage>
        <taxon>Bacteria</taxon>
        <taxon>Pseudomonadati</taxon>
        <taxon>Deferribacterota</taxon>
        <taxon>Deferribacteres</taxon>
        <taxon>Deferribacterales</taxon>
        <taxon>Geovibrionaceae</taxon>
        <taxon>Seleniivibrio</taxon>
    </lineage>
</organism>
<sequence>MKNKVLIIVAALALVVIAAAYWMTKKPAAQQGAMGAMPPAEVAVITATPETVSVSRELPGRTSAYRVAQIRPQVSGIIIDRMFTEGSNVKEGQQLYQIDPAPYQAAYDSAAAALQKAEANILSVQAKAERYAELVKAGAVSKQDHDDASASYAQAKAEVAVAKAALTQAKINLQYTKVLSPVSGRIGKSSVTEGALVTANQADPLATVQQLDRIYVDLTQSAEEVMKLKNSLGSKPPVELIFDSGDTFRLLGHLQFSDVTVDETTGMVTLRALFDNPEMEILPGLFVRAKLVQSKVDNAILIPQQSVVRNADGSTIVFKVGKDNVINPAPVKVSAVVGDKWLVDSGISAGDVVMVEGLMKIQAGATVKPVPFEKK</sequence>
<dbReference type="PANTHER" id="PTHR30158:SF3">
    <property type="entry name" value="MULTIDRUG EFFLUX PUMP SUBUNIT ACRA-RELATED"/>
    <property type="match status" value="1"/>
</dbReference>
<feature type="domain" description="Multidrug resistance protein MdtA-like beta-barrel" evidence="6">
    <location>
        <begin position="214"/>
        <end position="291"/>
    </location>
</feature>
<dbReference type="Pfam" id="PF25917">
    <property type="entry name" value="BSH_RND"/>
    <property type="match status" value="1"/>
</dbReference>
<dbReference type="AlphaFoldDB" id="A0A4R1KEM7"/>
<dbReference type="GO" id="GO:0046677">
    <property type="term" value="P:response to antibiotic"/>
    <property type="evidence" value="ECO:0007669"/>
    <property type="project" value="TreeGrafter"/>
</dbReference>
<dbReference type="Gene3D" id="2.40.50.100">
    <property type="match status" value="1"/>
</dbReference>
<evidence type="ECO:0000259" key="7">
    <source>
        <dbReference type="Pfam" id="PF25967"/>
    </source>
</evidence>